<dbReference type="GO" id="GO:0003988">
    <property type="term" value="F:acetyl-CoA C-acyltransferase activity"/>
    <property type="evidence" value="ECO:0007669"/>
    <property type="project" value="UniProtKB-ARBA"/>
</dbReference>
<dbReference type="OrthoDB" id="9790314at2"/>
<dbReference type="Gene3D" id="3.40.47.10">
    <property type="match status" value="1"/>
</dbReference>
<protein>
    <submittedName>
        <fullName evidence="2">Thiolase</fullName>
    </submittedName>
</protein>
<dbReference type="SUPFAM" id="SSF53901">
    <property type="entry name" value="Thiolase-like"/>
    <property type="match status" value="2"/>
</dbReference>
<dbReference type="NCBIfam" id="NF004811">
    <property type="entry name" value="PRK06158.1"/>
    <property type="match status" value="1"/>
</dbReference>
<dbReference type="InterPro" id="IPR002155">
    <property type="entry name" value="Thiolase"/>
</dbReference>
<dbReference type="PANTHER" id="PTHR42870">
    <property type="entry name" value="ACETYL-COA C-ACETYLTRANSFERASE"/>
    <property type="match status" value="1"/>
</dbReference>
<sequence length="389" mass="40953">MNAHFREKVAIAGVGQAGLGNAKGFTELEILAQAAHAAVADAGLRMSDIDGLATASVLAPMWAMPVIEYLGIKPSFIDSTMLGGSSFVAHLMPAIHALNSGECNAVLVCYGSTQRSSAISRKVIAGVRRDFDPQPYEYPYEPLNPLSTYAMAAARHMHDYGTTRENLADVVVAARAWAMLNPEAQRRDPLTREEVLSAKMISDPLSALDCCMVNDGAAAYVLIRADRAKDLPHPPVHVLGNATRVFARQGSSLPRLTETAAVETGREAFRMAGVAPADIDVAEVYDAFSINTILFLEDLGFCPKGEGGGFVADGGIAPGGRLPVNTNGGGLSCIHPGMYGAFIMIEAVRQLRGTCGERQVARAELALVHGNGGTLSSQSTAILGTSATV</sequence>
<feature type="domain" description="Thiolase C-terminal" evidence="1">
    <location>
        <begin position="248"/>
        <end position="385"/>
    </location>
</feature>
<dbReference type="PANTHER" id="PTHR42870:SF1">
    <property type="entry name" value="NON-SPECIFIC LIPID-TRANSFER PROTEIN-LIKE 2"/>
    <property type="match status" value="1"/>
</dbReference>
<dbReference type="Pfam" id="PF22691">
    <property type="entry name" value="Thiolase_C_1"/>
    <property type="match status" value="1"/>
</dbReference>
<dbReference type="RefSeq" id="WP_094037557.1">
    <property type="nucleotide sequence ID" value="NZ_CP022541.1"/>
</dbReference>
<dbReference type="EMBL" id="CP022541">
    <property type="protein sequence ID" value="ASP23505.1"/>
    <property type="molecule type" value="Genomic_DNA"/>
</dbReference>
<evidence type="ECO:0000313" key="3">
    <source>
        <dbReference type="Proteomes" id="UP000203589"/>
    </source>
</evidence>
<dbReference type="InterPro" id="IPR055140">
    <property type="entry name" value="Thiolase_C_2"/>
</dbReference>
<dbReference type="Proteomes" id="UP000203589">
    <property type="component" value="Plasmid pSMS3-1"/>
</dbReference>
<accession>A0A222EBE1</accession>
<keyword evidence="3" id="KW-1185">Reference proteome</keyword>
<dbReference type="AlphaFoldDB" id="A0A222EBE1"/>
<dbReference type="KEGG" id="aht:ANTHELSMS3_05125"/>
<proteinExistence type="predicted"/>
<dbReference type="InterPro" id="IPR016039">
    <property type="entry name" value="Thiolase-like"/>
</dbReference>
<evidence type="ECO:0000259" key="1">
    <source>
        <dbReference type="Pfam" id="PF22691"/>
    </source>
</evidence>
<dbReference type="CDD" id="cd00829">
    <property type="entry name" value="SCP-x_thiolase"/>
    <property type="match status" value="1"/>
</dbReference>
<keyword evidence="2" id="KW-0614">Plasmid</keyword>
<name>A0A222EBE1_9RHOB</name>
<evidence type="ECO:0000313" key="2">
    <source>
        <dbReference type="EMBL" id="ASP23505.1"/>
    </source>
</evidence>
<gene>
    <name evidence="2" type="ORF">ANTHELSMS3_05125</name>
</gene>
<dbReference type="PIRSF" id="PIRSF000429">
    <property type="entry name" value="Ac-CoA_Ac_transf"/>
    <property type="match status" value="1"/>
</dbReference>
<organism evidence="2 3">
    <name type="scientific">Antarctobacter heliothermus</name>
    <dbReference type="NCBI Taxonomy" id="74033"/>
    <lineage>
        <taxon>Bacteria</taxon>
        <taxon>Pseudomonadati</taxon>
        <taxon>Pseudomonadota</taxon>
        <taxon>Alphaproteobacteria</taxon>
        <taxon>Rhodobacterales</taxon>
        <taxon>Roseobacteraceae</taxon>
        <taxon>Antarctobacter</taxon>
    </lineage>
</organism>
<reference evidence="2 3" key="1">
    <citation type="submission" date="2017-07" db="EMBL/GenBank/DDBJ databases">
        <title>Genome Sequence of Antarctobacter heliothermus Strain SMS3 Isolated from a culture of the Diatom Skeletonema marinoi.</title>
        <authorList>
            <person name="Topel M."/>
            <person name="Pinder M.I.M."/>
            <person name="Johansson O.N."/>
            <person name="Kourtchenko O."/>
            <person name="Godhe A."/>
            <person name="Clarke A.K."/>
        </authorList>
    </citation>
    <scope>NUCLEOTIDE SEQUENCE [LARGE SCALE GENOMIC DNA]</scope>
    <source>
        <strain evidence="2 3">SMS3</strain>
        <plasmid evidence="3">Plasmid psms3-1</plasmid>
    </source>
</reference>
<geneLocation type="plasmid" evidence="3">
    <name>psms3-1</name>
</geneLocation>